<proteinExistence type="predicted"/>
<dbReference type="InterPro" id="IPR000326">
    <property type="entry name" value="PAP2/HPO"/>
</dbReference>
<name>A0A401R7V4_STRNR</name>
<dbReference type="PANTHER" id="PTHR14969">
    <property type="entry name" value="SPHINGOSINE-1-PHOSPHATE PHOSPHOHYDROLASE"/>
    <property type="match status" value="1"/>
</dbReference>
<evidence type="ECO:0000313" key="3">
    <source>
        <dbReference type="EMBL" id="GCB93707.1"/>
    </source>
</evidence>
<dbReference type="EMBL" id="BHXC01000007">
    <property type="protein sequence ID" value="GCB93707.1"/>
    <property type="molecule type" value="Genomic_DNA"/>
</dbReference>
<accession>A0A401R7V4</accession>
<gene>
    <name evidence="3" type="ORF">SALB_06493</name>
</gene>
<feature type="transmembrane region" description="Helical" evidence="1">
    <location>
        <begin position="74"/>
        <end position="97"/>
    </location>
</feature>
<keyword evidence="1" id="KW-0812">Transmembrane</keyword>
<dbReference type="SUPFAM" id="SSF48317">
    <property type="entry name" value="Acid phosphatase/Vanadium-dependent haloperoxidase"/>
    <property type="match status" value="1"/>
</dbReference>
<dbReference type="Pfam" id="PF01569">
    <property type="entry name" value="PAP2"/>
    <property type="match status" value="1"/>
</dbReference>
<dbReference type="PANTHER" id="PTHR14969:SF13">
    <property type="entry name" value="AT30094P"/>
    <property type="match status" value="1"/>
</dbReference>
<keyword evidence="1" id="KW-1133">Transmembrane helix</keyword>
<evidence type="ECO:0000259" key="2">
    <source>
        <dbReference type="SMART" id="SM00014"/>
    </source>
</evidence>
<feature type="transmembrane region" description="Helical" evidence="1">
    <location>
        <begin position="27"/>
        <end position="47"/>
    </location>
</feature>
<evidence type="ECO:0000256" key="1">
    <source>
        <dbReference type="SAM" id="Phobius"/>
    </source>
</evidence>
<feature type="transmembrane region" description="Helical" evidence="1">
    <location>
        <begin position="181"/>
        <end position="200"/>
    </location>
</feature>
<sequence length="245" mass="25096">MTPPGARPEPADGARRGPRLGAPPLRLLRAAALGAALFAAVAVVTAVRDGAPLAAERAALHWATAHRGEPLRSLATALTATGTGVVPYLMALLAGLLAGRRTGGRIRAALAAVLVLAACQALRYGLMELFARPRPPVADWAARATGHSFPSGHATTSALAAGLLAWGVLHHTRPGAGRGWCALLALWAVGVGLTRVYLGVHWAGDVLAGWLLAATLLALALLLDPLAVPPTDRPGSSPQGLDMIR</sequence>
<dbReference type="AlphaFoldDB" id="A0A401R7V4"/>
<dbReference type="RefSeq" id="WP_016575102.1">
    <property type="nucleotide sequence ID" value="NZ_BHXC01000007.1"/>
</dbReference>
<feature type="domain" description="Phosphatidic acid phosphatase type 2/haloperoxidase" evidence="2">
    <location>
        <begin position="108"/>
        <end position="221"/>
    </location>
</feature>
<dbReference type="SMART" id="SM00014">
    <property type="entry name" value="acidPPc"/>
    <property type="match status" value="1"/>
</dbReference>
<dbReference type="InterPro" id="IPR036938">
    <property type="entry name" value="PAP2/HPO_sf"/>
</dbReference>
<keyword evidence="1" id="KW-0472">Membrane</keyword>
<evidence type="ECO:0000313" key="4">
    <source>
        <dbReference type="Proteomes" id="UP000288351"/>
    </source>
</evidence>
<organism evidence="3 4">
    <name type="scientific">Streptomyces noursei</name>
    <name type="common">Streptomyces albulus</name>
    <dbReference type="NCBI Taxonomy" id="1971"/>
    <lineage>
        <taxon>Bacteria</taxon>
        <taxon>Bacillati</taxon>
        <taxon>Actinomycetota</taxon>
        <taxon>Actinomycetes</taxon>
        <taxon>Kitasatosporales</taxon>
        <taxon>Streptomycetaceae</taxon>
        <taxon>Streptomyces</taxon>
    </lineage>
</organism>
<dbReference type="Gene3D" id="1.20.144.10">
    <property type="entry name" value="Phosphatidic acid phosphatase type 2/haloperoxidase"/>
    <property type="match status" value="1"/>
</dbReference>
<dbReference type="Proteomes" id="UP000288351">
    <property type="component" value="Unassembled WGS sequence"/>
</dbReference>
<protein>
    <submittedName>
        <fullName evidence="3">Phosphatase PAP2 family protein</fullName>
    </submittedName>
</protein>
<comment type="caution">
    <text evidence="3">The sequence shown here is derived from an EMBL/GenBank/DDBJ whole genome shotgun (WGS) entry which is preliminary data.</text>
</comment>
<feature type="transmembrane region" description="Helical" evidence="1">
    <location>
        <begin position="109"/>
        <end position="131"/>
    </location>
</feature>
<feature type="transmembrane region" description="Helical" evidence="1">
    <location>
        <begin position="206"/>
        <end position="223"/>
    </location>
</feature>
<reference evidence="3 4" key="1">
    <citation type="journal article" date="2019" name="Microbiol. Resour. Announc.">
        <title>Draft Genome Sequence of the Most Traditional epsilon-Poly-l-Lysine Producer, Streptomyces albulus NBRC14147.</title>
        <authorList>
            <person name="Yamanaka K."/>
            <person name="Hamano Y."/>
        </authorList>
    </citation>
    <scope>NUCLEOTIDE SEQUENCE [LARGE SCALE GENOMIC DNA]</scope>
    <source>
        <strain evidence="3 4">NBRC 14147</strain>
    </source>
</reference>